<dbReference type="InterPro" id="IPR018060">
    <property type="entry name" value="HTH_AraC"/>
</dbReference>
<comment type="function">
    <text evidence="9">May play the central regulatory role in sporulation. It may be an element of the effector pathway responsible for the activation of sporulation genes in response to nutritional stress. Spo0A may act in concert with spo0H (a sigma factor) to control the expression of some genes that are critical to the sporulation process.</text>
</comment>
<evidence type="ECO:0000256" key="6">
    <source>
        <dbReference type="ARBA" id="ARBA00023015"/>
    </source>
</evidence>
<keyword evidence="7" id="KW-0238">DNA-binding</keyword>
<dbReference type="SUPFAM" id="SSF46689">
    <property type="entry name" value="Homeodomain-like"/>
    <property type="match status" value="2"/>
</dbReference>
<dbReference type="AlphaFoldDB" id="A0A4Z0YDR4"/>
<evidence type="ECO:0000256" key="5">
    <source>
        <dbReference type="ARBA" id="ARBA00023012"/>
    </source>
</evidence>
<evidence type="ECO:0000256" key="10">
    <source>
        <dbReference type="PROSITE-ProRule" id="PRU00169"/>
    </source>
</evidence>
<comment type="subcellular location">
    <subcellularLocation>
        <location evidence="1">Cytoplasm</location>
    </subcellularLocation>
</comment>
<feature type="modified residue" description="4-aspartylphosphate" evidence="10">
    <location>
        <position position="55"/>
    </location>
</feature>
<dbReference type="PROSITE" id="PS50110">
    <property type="entry name" value="RESPONSE_REGULATORY"/>
    <property type="match status" value="1"/>
</dbReference>
<dbReference type="GO" id="GO:0005737">
    <property type="term" value="C:cytoplasm"/>
    <property type="evidence" value="ECO:0007669"/>
    <property type="project" value="UniProtKB-SubCell"/>
</dbReference>
<evidence type="ECO:0000313" key="14">
    <source>
        <dbReference type="Proteomes" id="UP000297714"/>
    </source>
</evidence>
<feature type="domain" description="Response regulatory" evidence="12">
    <location>
        <begin position="3"/>
        <end position="120"/>
    </location>
</feature>
<feature type="domain" description="HTH araC/xylS-type" evidence="11">
    <location>
        <begin position="151"/>
        <end position="249"/>
    </location>
</feature>
<dbReference type="SUPFAM" id="SSF52172">
    <property type="entry name" value="CheY-like"/>
    <property type="match status" value="1"/>
</dbReference>
<evidence type="ECO:0000256" key="4">
    <source>
        <dbReference type="ARBA" id="ARBA00022553"/>
    </source>
</evidence>
<organism evidence="13 14">
    <name type="scientific">Caproiciproducens galactitolivorans</name>
    <dbReference type="NCBI Taxonomy" id="642589"/>
    <lineage>
        <taxon>Bacteria</taxon>
        <taxon>Bacillati</taxon>
        <taxon>Bacillota</taxon>
        <taxon>Clostridia</taxon>
        <taxon>Eubacteriales</taxon>
        <taxon>Acutalibacteraceae</taxon>
        <taxon>Caproiciproducens</taxon>
    </lineage>
</organism>
<evidence type="ECO:0000259" key="12">
    <source>
        <dbReference type="PROSITE" id="PS50110"/>
    </source>
</evidence>
<proteinExistence type="predicted"/>
<keyword evidence="4 10" id="KW-0597">Phosphoprotein</keyword>
<keyword evidence="5" id="KW-0902">Two-component regulatory system</keyword>
<dbReference type="Gene3D" id="3.40.50.2300">
    <property type="match status" value="1"/>
</dbReference>
<dbReference type="InterPro" id="IPR009057">
    <property type="entry name" value="Homeodomain-like_sf"/>
</dbReference>
<evidence type="ECO:0000256" key="3">
    <source>
        <dbReference type="ARBA" id="ARBA00022490"/>
    </source>
</evidence>
<gene>
    <name evidence="13" type="ORF">CAGA_19100</name>
</gene>
<evidence type="ECO:0000256" key="7">
    <source>
        <dbReference type="ARBA" id="ARBA00023125"/>
    </source>
</evidence>
<dbReference type="PANTHER" id="PTHR42713:SF3">
    <property type="entry name" value="TRANSCRIPTIONAL REGULATORY PROTEIN HPTR"/>
    <property type="match status" value="1"/>
</dbReference>
<dbReference type="Proteomes" id="UP000297714">
    <property type="component" value="Unassembled WGS sequence"/>
</dbReference>
<dbReference type="RefSeq" id="WP_135660191.1">
    <property type="nucleotide sequence ID" value="NZ_JAJUFJ010000008.1"/>
</dbReference>
<keyword evidence="6" id="KW-0805">Transcription regulation</keyword>
<dbReference type="OrthoDB" id="159632at2"/>
<dbReference type="Gene3D" id="1.10.10.60">
    <property type="entry name" value="Homeodomain-like"/>
    <property type="match status" value="2"/>
</dbReference>
<dbReference type="GO" id="GO:0043565">
    <property type="term" value="F:sequence-specific DNA binding"/>
    <property type="evidence" value="ECO:0007669"/>
    <property type="project" value="InterPro"/>
</dbReference>
<dbReference type="EMBL" id="SRMQ01000009">
    <property type="protein sequence ID" value="TGJ75936.1"/>
    <property type="molecule type" value="Genomic_DNA"/>
</dbReference>
<accession>A0A4Z0YDR4</accession>
<keyword evidence="3" id="KW-0963">Cytoplasm</keyword>
<dbReference type="GO" id="GO:0003700">
    <property type="term" value="F:DNA-binding transcription factor activity"/>
    <property type="evidence" value="ECO:0007669"/>
    <property type="project" value="InterPro"/>
</dbReference>
<keyword evidence="8" id="KW-0804">Transcription</keyword>
<reference evidence="13 14" key="1">
    <citation type="submission" date="2019-04" db="EMBL/GenBank/DDBJ databases">
        <authorList>
            <person name="Poehlein A."/>
            <person name="Bengelsdorf F.R."/>
            <person name="Duerre P."/>
            <person name="Daniel R."/>
        </authorList>
    </citation>
    <scope>NUCLEOTIDE SEQUENCE [LARGE SCALE GENOMIC DNA]</scope>
    <source>
        <strain evidence="13 14">BS-1</strain>
    </source>
</reference>
<evidence type="ECO:0000259" key="11">
    <source>
        <dbReference type="PROSITE" id="PS01124"/>
    </source>
</evidence>
<dbReference type="SMART" id="SM00342">
    <property type="entry name" value="HTH_ARAC"/>
    <property type="match status" value="1"/>
</dbReference>
<dbReference type="PANTHER" id="PTHR42713">
    <property type="entry name" value="HISTIDINE KINASE-RELATED"/>
    <property type="match status" value="1"/>
</dbReference>
<protein>
    <recommendedName>
        <fullName evidence="2">Stage 0 sporulation protein A homolog</fullName>
    </recommendedName>
</protein>
<dbReference type="Pfam" id="PF12833">
    <property type="entry name" value="HTH_18"/>
    <property type="match status" value="1"/>
</dbReference>
<comment type="caution">
    <text evidence="13">The sequence shown here is derived from an EMBL/GenBank/DDBJ whole genome shotgun (WGS) entry which is preliminary data.</text>
</comment>
<dbReference type="InterPro" id="IPR001789">
    <property type="entry name" value="Sig_transdc_resp-reg_receiver"/>
</dbReference>
<evidence type="ECO:0000256" key="9">
    <source>
        <dbReference type="ARBA" id="ARBA00024867"/>
    </source>
</evidence>
<evidence type="ECO:0000256" key="8">
    <source>
        <dbReference type="ARBA" id="ARBA00023163"/>
    </source>
</evidence>
<dbReference type="InterPro" id="IPR011006">
    <property type="entry name" value="CheY-like_superfamily"/>
</dbReference>
<dbReference type="CDD" id="cd17536">
    <property type="entry name" value="REC_YesN-like"/>
    <property type="match status" value="1"/>
</dbReference>
<dbReference type="InterPro" id="IPR051552">
    <property type="entry name" value="HptR"/>
</dbReference>
<name>A0A4Z0YDR4_9FIRM</name>
<evidence type="ECO:0000256" key="2">
    <source>
        <dbReference type="ARBA" id="ARBA00018672"/>
    </source>
</evidence>
<sequence>MYDVILVDDELVIVEGLKKVVNWKKYGCRVVATADDATTGAQKIRKFKPDILFTDIRMAHIDGLTMLAGVKSEFPNMQIAVLTGYRDFEYAQKAIQLGVTRFLLKPSQMDEINETLEVMTARLDQLYSDSVVKMDFSPVDSDGESGNMVVSAALQYMKEHYTEKIKLTDVADKAYVSQWHLSKLLNKYTHQSFNDLLNQMRIEKAKELLCDPSLKVHEIGDYLAFNDVTHFSKTFKKFVHCTPLEYRNSGCGNRSPA</sequence>
<dbReference type="SMART" id="SM00448">
    <property type="entry name" value="REC"/>
    <property type="match status" value="1"/>
</dbReference>
<dbReference type="Pfam" id="PF00072">
    <property type="entry name" value="Response_reg"/>
    <property type="match status" value="1"/>
</dbReference>
<evidence type="ECO:0000256" key="1">
    <source>
        <dbReference type="ARBA" id="ARBA00004496"/>
    </source>
</evidence>
<dbReference type="GO" id="GO:0000160">
    <property type="term" value="P:phosphorelay signal transduction system"/>
    <property type="evidence" value="ECO:0007669"/>
    <property type="project" value="UniProtKB-KW"/>
</dbReference>
<keyword evidence="14" id="KW-1185">Reference proteome</keyword>
<dbReference type="PROSITE" id="PS01124">
    <property type="entry name" value="HTH_ARAC_FAMILY_2"/>
    <property type="match status" value="1"/>
</dbReference>
<evidence type="ECO:0000313" key="13">
    <source>
        <dbReference type="EMBL" id="TGJ75936.1"/>
    </source>
</evidence>